<gene>
    <name evidence="1" type="ORF">D7V88_07575</name>
</gene>
<dbReference type="EMBL" id="RAVZ01000033">
    <property type="protein sequence ID" value="RKG92058.1"/>
    <property type="molecule type" value="Genomic_DNA"/>
</dbReference>
<keyword evidence="2" id="KW-1185">Reference proteome</keyword>
<dbReference type="AlphaFoldDB" id="A0A3A8JAI1"/>
<accession>A0A3A8JAI1</accession>
<evidence type="ECO:0000313" key="1">
    <source>
        <dbReference type="EMBL" id="RKG92058.1"/>
    </source>
</evidence>
<dbReference type="OrthoDB" id="5485078at2"/>
<sequence>MLHLPALFTALALAGAPTPAPDEATLWKAAFALDGSPPAVLADAESKLLQGGTAAYDILTKLARVGGRDQAVSAAGPVPFCMGSPQFRIISGMRSSNNGPKLPGRAAELAGRLLMKDEALRRRAQTSVEPFERALALLSTARIPEAQAQALAAMRKEPDAELRLWASAAATCFVRSAERRGDPSLDAMRIEEKHLAELAEDVREPLRCVEPAELAQTLVDELAGGMATAGGWSSSNDSFELDAKRANGEKVSLSPACALAAYDAVAARGTYLEDLVMPLATHLRKGQDLRKAAGERAARDLKHYAEIRRNHLAAELVNAGHTVSTKVTWKEDRGFHSRDELEAALRQGNPDAKAALDRMMFCRSKIGENELSLLGYLGTKQAAETAYGIAQRCPDSMAAATAALVRLKDPRASQFLPKALENWGFDQEALRRSLVEAYTSKLGQQLRDLEAKGNDKARDMVAFLKDSGVMKP</sequence>
<comment type="caution">
    <text evidence="1">The sequence shown here is derived from an EMBL/GenBank/DDBJ whole genome shotgun (WGS) entry which is preliminary data.</text>
</comment>
<dbReference type="Proteomes" id="UP000268094">
    <property type="component" value="Unassembled WGS sequence"/>
</dbReference>
<organism evidence="1 2">
    <name type="scientific">Corallococcus terminator</name>
    <dbReference type="NCBI Taxonomy" id="2316733"/>
    <lineage>
        <taxon>Bacteria</taxon>
        <taxon>Pseudomonadati</taxon>
        <taxon>Myxococcota</taxon>
        <taxon>Myxococcia</taxon>
        <taxon>Myxococcales</taxon>
        <taxon>Cystobacterineae</taxon>
        <taxon>Myxococcaceae</taxon>
        <taxon>Corallococcus</taxon>
    </lineage>
</organism>
<dbReference type="RefSeq" id="WP_120539930.1">
    <property type="nucleotide sequence ID" value="NZ_RAVZ01000033.1"/>
</dbReference>
<proteinExistence type="predicted"/>
<protein>
    <submittedName>
        <fullName evidence="1">Uncharacterized protein</fullName>
    </submittedName>
</protein>
<name>A0A3A8JAI1_9BACT</name>
<reference evidence="2" key="1">
    <citation type="submission" date="2018-09" db="EMBL/GenBank/DDBJ databases">
        <authorList>
            <person name="Livingstone P.G."/>
            <person name="Whitworth D.E."/>
        </authorList>
    </citation>
    <scope>NUCLEOTIDE SEQUENCE [LARGE SCALE GENOMIC DNA]</scope>
    <source>
        <strain evidence="2">CA054A</strain>
    </source>
</reference>
<evidence type="ECO:0000313" key="2">
    <source>
        <dbReference type="Proteomes" id="UP000268094"/>
    </source>
</evidence>